<dbReference type="Proteomes" id="UP000602510">
    <property type="component" value="Unassembled WGS sequence"/>
</dbReference>
<dbReference type="InterPro" id="IPR036812">
    <property type="entry name" value="NAD(P)_OxRdtase_dom_sf"/>
</dbReference>
<evidence type="ECO:0000313" key="3">
    <source>
        <dbReference type="Proteomes" id="UP000602510"/>
    </source>
</evidence>
<accession>A0A833RY23</accession>
<evidence type="ECO:0000313" key="2">
    <source>
        <dbReference type="EMBL" id="KAF4143779.1"/>
    </source>
</evidence>
<dbReference type="SUPFAM" id="SSF51430">
    <property type="entry name" value="NAD(P)-linked oxidoreductase"/>
    <property type="match status" value="1"/>
</dbReference>
<keyword evidence="3" id="KW-1185">Reference proteome</keyword>
<dbReference type="Proteomes" id="UP000704712">
    <property type="component" value="Unassembled WGS sequence"/>
</dbReference>
<evidence type="ECO:0008006" key="4">
    <source>
        <dbReference type="Google" id="ProtNLM"/>
    </source>
</evidence>
<evidence type="ECO:0000313" key="1">
    <source>
        <dbReference type="EMBL" id="KAF4028321.1"/>
    </source>
</evidence>
<comment type="caution">
    <text evidence="1">The sequence shown here is derived from an EMBL/GenBank/DDBJ whole genome shotgun (WGS) entry which is preliminary data.</text>
</comment>
<reference evidence="1" key="1">
    <citation type="submission" date="2020-04" db="EMBL/GenBank/DDBJ databases">
        <title>Hybrid Assembly of Korean Phytophthora infestans isolates.</title>
        <authorList>
            <person name="Prokchorchik M."/>
            <person name="Lee Y."/>
            <person name="Seo J."/>
            <person name="Cho J.-H."/>
            <person name="Park Y.-E."/>
            <person name="Jang D.-C."/>
            <person name="Im J.-S."/>
            <person name="Choi J.-G."/>
            <person name="Park H.-J."/>
            <person name="Lee G.-B."/>
            <person name="Lee Y.-G."/>
            <person name="Hong S.-Y."/>
            <person name="Cho K."/>
            <person name="Sohn K.H."/>
        </authorList>
    </citation>
    <scope>NUCLEOTIDE SEQUENCE</scope>
    <source>
        <strain evidence="1">KR_1_A1</strain>
        <strain evidence="2">KR_2_A2</strain>
    </source>
</reference>
<dbReference type="EMBL" id="JAACNO010000953">
    <property type="protein sequence ID" value="KAF4143779.1"/>
    <property type="molecule type" value="Genomic_DNA"/>
</dbReference>
<name>A0A833RY23_PHYIN</name>
<proteinExistence type="predicted"/>
<sequence length="75" mass="8324">MTYRFLGNFGLLVSKMALGSWMISNDNAEVYGNCKAEEFMDAAIQRGIADGMWTREDLRKSSGPLSSHPFGCLTE</sequence>
<organism evidence="1 3">
    <name type="scientific">Phytophthora infestans</name>
    <name type="common">Potato late blight agent</name>
    <name type="synonym">Botrytis infestans</name>
    <dbReference type="NCBI Taxonomy" id="4787"/>
    <lineage>
        <taxon>Eukaryota</taxon>
        <taxon>Sar</taxon>
        <taxon>Stramenopiles</taxon>
        <taxon>Oomycota</taxon>
        <taxon>Peronosporomycetes</taxon>
        <taxon>Peronosporales</taxon>
        <taxon>Peronosporaceae</taxon>
        <taxon>Phytophthora</taxon>
    </lineage>
</organism>
<dbReference type="AlphaFoldDB" id="A0A833RY23"/>
<gene>
    <name evidence="1" type="ORF">GN244_ATG20003</name>
    <name evidence="2" type="ORF">GN958_ATG07031</name>
</gene>
<protein>
    <recommendedName>
        <fullName evidence="4">NADP-dependent oxidoreductase domain-containing protein</fullName>
    </recommendedName>
</protein>
<dbReference type="EMBL" id="WSZM01001098">
    <property type="protein sequence ID" value="KAF4028321.1"/>
    <property type="molecule type" value="Genomic_DNA"/>
</dbReference>